<proteinExistence type="predicted"/>
<dbReference type="RefSeq" id="WP_235058522.1">
    <property type="nucleotide sequence ID" value="NZ_JAKFHA010000058.1"/>
</dbReference>
<gene>
    <name evidence="7" type="ORF">LZ495_41930</name>
</gene>
<dbReference type="PANTHER" id="PTHR33507:SF3">
    <property type="entry name" value="INNER MEMBRANE PROTEIN YBBJ"/>
    <property type="match status" value="1"/>
</dbReference>
<name>A0AA41Q8V7_9ACTN</name>
<reference evidence="7" key="1">
    <citation type="submission" date="2022-01" db="EMBL/GenBank/DDBJ databases">
        <title>Genome-Based Taxonomic Classification of the Phylum Actinobacteria.</title>
        <authorList>
            <person name="Gao Y."/>
        </authorList>
    </citation>
    <scope>NUCLEOTIDE SEQUENCE</scope>
    <source>
        <strain evidence="7">KLBMP 8922</strain>
    </source>
</reference>
<evidence type="ECO:0000256" key="4">
    <source>
        <dbReference type="ARBA" id="ARBA00023136"/>
    </source>
</evidence>
<dbReference type="InterPro" id="IPR052165">
    <property type="entry name" value="Membrane_assoc_protease"/>
</dbReference>
<keyword evidence="3 5" id="KW-1133">Transmembrane helix</keyword>
<evidence type="ECO:0000256" key="3">
    <source>
        <dbReference type="ARBA" id="ARBA00022989"/>
    </source>
</evidence>
<keyword evidence="8" id="KW-1185">Reference proteome</keyword>
<dbReference type="Gene3D" id="2.40.50.140">
    <property type="entry name" value="Nucleic acid-binding proteins"/>
    <property type="match status" value="1"/>
</dbReference>
<dbReference type="GO" id="GO:0005886">
    <property type="term" value="C:plasma membrane"/>
    <property type="evidence" value="ECO:0007669"/>
    <property type="project" value="TreeGrafter"/>
</dbReference>
<protein>
    <submittedName>
        <fullName evidence="7">NfeD family protein</fullName>
    </submittedName>
</protein>
<dbReference type="Proteomes" id="UP001165378">
    <property type="component" value="Unassembled WGS sequence"/>
</dbReference>
<keyword evidence="4 5" id="KW-0472">Membrane</keyword>
<dbReference type="SUPFAM" id="SSF141322">
    <property type="entry name" value="NfeD domain-like"/>
    <property type="match status" value="1"/>
</dbReference>
<dbReference type="Pfam" id="PF01957">
    <property type="entry name" value="NfeD"/>
    <property type="match status" value="1"/>
</dbReference>
<dbReference type="InterPro" id="IPR012340">
    <property type="entry name" value="NA-bd_OB-fold"/>
</dbReference>
<keyword evidence="2 5" id="KW-0812">Transmembrane</keyword>
<feature type="transmembrane region" description="Helical" evidence="5">
    <location>
        <begin position="41"/>
        <end position="60"/>
    </location>
</feature>
<dbReference type="PANTHER" id="PTHR33507">
    <property type="entry name" value="INNER MEMBRANE PROTEIN YBBJ"/>
    <property type="match status" value="1"/>
</dbReference>
<dbReference type="InterPro" id="IPR002810">
    <property type="entry name" value="NfeD-like_C"/>
</dbReference>
<evidence type="ECO:0000256" key="5">
    <source>
        <dbReference type="SAM" id="Phobius"/>
    </source>
</evidence>
<evidence type="ECO:0000256" key="1">
    <source>
        <dbReference type="ARBA" id="ARBA00004141"/>
    </source>
</evidence>
<comment type="subcellular location">
    <subcellularLocation>
        <location evidence="1">Membrane</location>
        <topology evidence="1">Multi-pass membrane protein</topology>
    </subcellularLocation>
</comment>
<evidence type="ECO:0000313" key="7">
    <source>
        <dbReference type="EMBL" id="MCF2533748.1"/>
    </source>
</evidence>
<accession>A0AA41Q8V7</accession>
<dbReference type="AlphaFoldDB" id="A0AA41Q8V7"/>
<evidence type="ECO:0000313" key="8">
    <source>
        <dbReference type="Proteomes" id="UP001165378"/>
    </source>
</evidence>
<evidence type="ECO:0000256" key="2">
    <source>
        <dbReference type="ARBA" id="ARBA00022692"/>
    </source>
</evidence>
<feature type="domain" description="NfeD-like C-terminal" evidence="6">
    <location>
        <begin position="78"/>
        <end position="135"/>
    </location>
</feature>
<organism evidence="7 8">
    <name type="scientific">Yinghuangia soli</name>
    <dbReference type="NCBI Taxonomy" id="2908204"/>
    <lineage>
        <taxon>Bacteria</taxon>
        <taxon>Bacillati</taxon>
        <taxon>Actinomycetota</taxon>
        <taxon>Actinomycetes</taxon>
        <taxon>Kitasatosporales</taxon>
        <taxon>Streptomycetaceae</taxon>
        <taxon>Yinghuangia</taxon>
    </lineage>
</organism>
<dbReference type="EMBL" id="JAKFHA010000058">
    <property type="protein sequence ID" value="MCF2533748.1"/>
    <property type="molecule type" value="Genomic_DNA"/>
</dbReference>
<comment type="caution">
    <text evidence="7">The sequence shown here is derived from an EMBL/GenBank/DDBJ whole genome shotgun (WGS) entry which is preliminary data.</text>
</comment>
<sequence length="136" mass="14124">MWWLIALGGLGIIGVVTSVVEFGMFAVGALAASIAAALGLGLIGQCIVFSVVSAAFLIFVRPIAIRQLQGGPRTRTGVEALTGKTALVLERVDENGGRIKLNGEVWSARSMDATRVFEPGDKVDVAEIDGATAVVI</sequence>
<evidence type="ECO:0000259" key="6">
    <source>
        <dbReference type="Pfam" id="PF01957"/>
    </source>
</evidence>